<feature type="transmembrane region" description="Helical" evidence="4">
    <location>
        <begin position="103"/>
        <end position="122"/>
    </location>
</feature>
<dbReference type="InterPro" id="IPR016032">
    <property type="entry name" value="Sig_transdc_resp-reg_C-effctor"/>
</dbReference>
<dbReference type="PRINTS" id="PR00038">
    <property type="entry name" value="HTHLUXR"/>
</dbReference>
<dbReference type="SUPFAM" id="SSF46894">
    <property type="entry name" value="C-terminal effector domain of the bipartite response regulators"/>
    <property type="match status" value="1"/>
</dbReference>
<evidence type="ECO:0000256" key="3">
    <source>
        <dbReference type="ARBA" id="ARBA00023163"/>
    </source>
</evidence>
<evidence type="ECO:0000313" key="7">
    <source>
        <dbReference type="Proteomes" id="UP000199072"/>
    </source>
</evidence>
<reference evidence="6 7" key="1">
    <citation type="submission" date="2016-10" db="EMBL/GenBank/DDBJ databases">
        <authorList>
            <person name="de Groot N.N."/>
        </authorList>
    </citation>
    <scope>NUCLEOTIDE SEQUENCE [LARGE SCALE GENOMIC DNA]</scope>
    <source>
        <strain evidence="6 7">47C3B</strain>
    </source>
</reference>
<keyword evidence="4" id="KW-1133">Transmembrane helix</keyword>
<dbReference type="InterPro" id="IPR036388">
    <property type="entry name" value="WH-like_DNA-bd_sf"/>
</dbReference>
<feature type="transmembrane region" description="Helical" evidence="4">
    <location>
        <begin position="71"/>
        <end position="91"/>
    </location>
</feature>
<keyword evidence="1" id="KW-0805">Transcription regulation</keyword>
<dbReference type="Pfam" id="PF00196">
    <property type="entry name" value="GerE"/>
    <property type="match status" value="1"/>
</dbReference>
<dbReference type="Proteomes" id="UP000199072">
    <property type="component" value="Unassembled WGS sequence"/>
</dbReference>
<dbReference type="PANTHER" id="PTHR44688">
    <property type="entry name" value="DNA-BINDING TRANSCRIPTIONAL ACTIVATOR DEVR_DOSR"/>
    <property type="match status" value="1"/>
</dbReference>
<dbReference type="GO" id="GO:0003677">
    <property type="term" value="F:DNA binding"/>
    <property type="evidence" value="ECO:0007669"/>
    <property type="project" value="UniProtKB-KW"/>
</dbReference>
<dbReference type="SMART" id="SM00421">
    <property type="entry name" value="HTH_LUXR"/>
    <property type="match status" value="1"/>
</dbReference>
<dbReference type="CDD" id="cd06170">
    <property type="entry name" value="LuxR_C_like"/>
    <property type="match status" value="1"/>
</dbReference>
<dbReference type="Gene3D" id="1.10.10.10">
    <property type="entry name" value="Winged helix-like DNA-binding domain superfamily/Winged helix DNA-binding domain"/>
    <property type="match status" value="1"/>
</dbReference>
<dbReference type="PROSITE" id="PS50043">
    <property type="entry name" value="HTH_LUXR_2"/>
    <property type="match status" value="1"/>
</dbReference>
<feature type="transmembrane region" description="Helical" evidence="4">
    <location>
        <begin position="173"/>
        <end position="192"/>
    </location>
</feature>
<dbReference type="InterPro" id="IPR000792">
    <property type="entry name" value="Tscrpt_reg_LuxR_C"/>
</dbReference>
<gene>
    <name evidence="6" type="ORF">SAMN05216464_108134</name>
</gene>
<feature type="domain" description="HTH luxR-type" evidence="5">
    <location>
        <begin position="244"/>
        <end position="309"/>
    </location>
</feature>
<evidence type="ECO:0000256" key="4">
    <source>
        <dbReference type="SAM" id="Phobius"/>
    </source>
</evidence>
<dbReference type="PANTHER" id="PTHR44688:SF16">
    <property type="entry name" value="DNA-BINDING TRANSCRIPTIONAL ACTIVATOR DEVR_DOSR"/>
    <property type="match status" value="1"/>
</dbReference>
<evidence type="ECO:0000256" key="2">
    <source>
        <dbReference type="ARBA" id="ARBA00023125"/>
    </source>
</evidence>
<dbReference type="EMBL" id="FNAI01000008">
    <property type="protein sequence ID" value="SDE66293.1"/>
    <property type="molecule type" value="Genomic_DNA"/>
</dbReference>
<dbReference type="GO" id="GO:0006355">
    <property type="term" value="P:regulation of DNA-templated transcription"/>
    <property type="evidence" value="ECO:0007669"/>
    <property type="project" value="InterPro"/>
</dbReference>
<dbReference type="AlphaFoldDB" id="A0A1G7ERM8"/>
<keyword evidence="4" id="KW-0472">Membrane</keyword>
<keyword evidence="2" id="KW-0238">DNA-binding</keyword>
<name>A0A1G7ERM8_9SPHI</name>
<feature type="transmembrane region" description="Helical" evidence="4">
    <location>
        <begin position="40"/>
        <end position="59"/>
    </location>
</feature>
<evidence type="ECO:0000259" key="5">
    <source>
        <dbReference type="PROSITE" id="PS50043"/>
    </source>
</evidence>
<feature type="transmembrane region" description="Helical" evidence="4">
    <location>
        <begin position="134"/>
        <end position="153"/>
    </location>
</feature>
<proteinExistence type="predicted"/>
<dbReference type="STRING" id="1391627.SAMN05216464_108134"/>
<keyword evidence="3" id="KW-0804">Transcription</keyword>
<organism evidence="6 7">
    <name type="scientific">Mucilaginibacter pineti</name>
    <dbReference type="NCBI Taxonomy" id="1391627"/>
    <lineage>
        <taxon>Bacteria</taxon>
        <taxon>Pseudomonadati</taxon>
        <taxon>Bacteroidota</taxon>
        <taxon>Sphingobacteriia</taxon>
        <taxon>Sphingobacteriales</taxon>
        <taxon>Sphingobacteriaceae</taxon>
        <taxon>Mucilaginibacter</taxon>
    </lineage>
</organism>
<evidence type="ECO:0000256" key="1">
    <source>
        <dbReference type="ARBA" id="ARBA00023015"/>
    </source>
</evidence>
<protein>
    <submittedName>
        <fullName evidence="6">Regulatory protein, luxR family</fullName>
    </submittedName>
</protein>
<evidence type="ECO:0000313" key="6">
    <source>
        <dbReference type="EMBL" id="SDE66293.1"/>
    </source>
</evidence>
<keyword evidence="4" id="KW-0812">Transmembrane</keyword>
<feature type="transmembrane region" description="Helical" evidence="4">
    <location>
        <begin position="198"/>
        <end position="217"/>
    </location>
</feature>
<dbReference type="PROSITE" id="PS00622">
    <property type="entry name" value="HTH_LUXR_1"/>
    <property type="match status" value="1"/>
</dbReference>
<feature type="transmembrane region" description="Helical" evidence="4">
    <location>
        <begin position="12"/>
        <end position="33"/>
    </location>
</feature>
<dbReference type="OrthoDB" id="966138at2"/>
<sequence>MRLFGTEMHPVTGLLAAMELFLLGAQLMSWLYFPKERRGLLYVWLLVLMILYNIFGGFFPDPTLTWIHIKLQMMLAWGSGFAVAAYLPYYFYAAFELKKLKFFAFKGMLFFLALPYLIFFVVEYHLSEDIDFSIRWGLIASALYGVAFFWYAFKAIGERYRGNLESERLEMYLTYIAVLPWICMIPFGYFRVSQLTEVLTTNTGFLIITAILAARSVRERRQQREEKDLTISLLKLSAAEIFEANCLKFDITPRERDILQYIKLGMTNKEIGEKLFIAEKTVGNNLQNLHLKTGAKTRTELVNILFTAQK</sequence>
<keyword evidence="7" id="KW-1185">Reference proteome</keyword>
<accession>A0A1G7ERM8</accession>